<proteinExistence type="predicted"/>
<dbReference type="OrthoDB" id="1708261at2"/>
<dbReference type="AlphaFoldDB" id="A0A267MIP5"/>
<comment type="caution">
    <text evidence="2">The sequence shown here is derived from an EMBL/GenBank/DDBJ whole genome shotgun (WGS) entry which is preliminary data.</text>
</comment>
<protein>
    <submittedName>
        <fullName evidence="2">Alpha/beta hydrolase</fullName>
    </submittedName>
</protein>
<dbReference type="GO" id="GO:0016787">
    <property type="term" value="F:hydrolase activity"/>
    <property type="evidence" value="ECO:0007669"/>
    <property type="project" value="UniProtKB-KW"/>
</dbReference>
<dbReference type="Gene3D" id="6.10.10.80">
    <property type="entry name" value="Small, acid-soluble spore protein, alpha/beta type-like"/>
    <property type="match status" value="1"/>
</dbReference>
<evidence type="ECO:0000313" key="2">
    <source>
        <dbReference type="EMBL" id="PAB59454.1"/>
    </source>
</evidence>
<evidence type="ECO:0000313" key="3">
    <source>
        <dbReference type="Proteomes" id="UP000216024"/>
    </source>
</evidence>
<accession>A0A267MIP5</accession>
<evidence type="ECO:0000256" key="1">
    <source>
        <dbReference type="ARBA" id="ARBA00003863"/>
    </source>
</evidence>
<dbReference type="InterPro" id="IPR038300">
    <property type="entry name" value="SASP_sf_alpha/beta"/>
</dbReference>
<dbReference type="RefSeq" id="WP_095133346.1">
    <property type="nucleotide sequence ID" value="NZ_NIBG01000007.1"/>
</dbReference>
<name>A0A267MIP5_9FIRM</name>
<sequence length="74" mass="8490">MSKKNSMKNKKKKIETIEDKWKYEIADQLGLLDKVEQFGWGGLTAKETGRIGGLITVRKKKLKKEVPKEEEVKG</sequence>
<dbReference type="EMBL" id="NIBG01000007">
    <property type="protein sequence ID" value="PAB59454.1"/>
    <property type="molecule type" value="Genomic_DNA"/>
</dbReference>
<dbReference type="Pfam" id="PF00269">
    <property type="entry name" value="SASP"/>
    <property type="match status" value="1"/>
</dbReference>
<gene>
    <name evidence="2" type="ORF">CCE28_09565</name>
</gene>
<comment type="function">
    <text evidence="1">SASP are bound to spore DNA. They are double-stranded DNA-binding proteins that cause DNA to change to an a-like conformation. They protect the DNA backbone from chemical and enzymatic cleavage and are thus involved in dormant spore's high resistance to UV light.</text>
</comment>
<dbReference type="InterPro" id="IPR001448">
    <property type="entry name" value="SASP_alpha/beta-type"/>
</dbReference>
<organism evidence="2 3">
    <name type="scientific">Anaeromicrobium sediminis</name>
    <dbReference type="NCBI Taxonomy" id="1478221"/>
    <lineage>
        <taxon>Bacteria</taxon>
        <taxon>Bacillati</taxon>
        <taxon>Bacillota</taxon>
        <taxon>Clostridia</taxon>
        <taxon>Peptostreptococcales</taxon>
        <taxon>Thermotaleaceae</taxon>
        <taxon>Anaeromicrobium</taxon>
    </lineage>
</organism>
<keyword evidence="3" id="KW-1185">Reference proteome</keyword>
<reference evidence="2 3" key="1">
    <citation type="submission" date="2017-06" db="EMBL/GenBank/DDBJ databases">
        <title>Draft genome sequence of anaerobic fermentative bacterium Anaeromicrobium sediminis DY2726D isolated from West Pacific Ocean sediments.</title>
        <authorList>
            <person name="Zeng X."/>
        </authorList>
    </citation>
    <scope>NUCLEOTIDE SEQUENCE [LARGE SCALE GENOMIC DNA]</scope>
    <source>
        <strain evidence="2 3">DY2726D</strain>
    </source>
</reference>
<dbReference type="GO" id="GO:0006265">
    <property type="term" value="P:DNA topological change"/>
    <property type="evidence" value="ECO:0007669"/>
    <property type="project" value="InterPro"/>
</dbReference>
<dbReference type="Proteomes" id="UP000216024">
    <property type="component" value="Unassembled WGS sequence"/>
</dbReference>
<keyword evidence="2" id="KW-0378">Hydrolase</keyword>
<dbReference type="GO" id="GO:0003690">
    <property type="term" value="F:double-stranded DNA binding"/>
    <property type="evidence" value="ECO:0007669"/>
    <property type="project" value="InterPro"/>
</dbReference>